<organism evidence="1 2">
    <name type="scientific">Nostoc flagelliforme CCNUN1</name>
    <dbReference type="NCBI Taxonomy" id="2038116"/>
    <lineage>
        <taxon>Bacteria</taxon>
        <taxon>Bacillati</taxon>
        <taxon>Cyanobacteriota</taxon>
        <taxon>Cyanophyceae</taxon>
        <taxon>Nostocales</taxon>
        <taxon>Nostocaceae</taxon>
        <taxon>Nostoc</taxon>
    </lineage>
</organism>
<protein>
    <submittedName>
        <fullName evidence="1">Uncharacterized protein</fullName>
    </submittedName>
</protein>
<sequence>MLLLLTLIENGTTAALTLKAGKWALLLKFGSYYQNTNL</sequence>
<dbReference type="Proteomes" id="UP000232003">
    <property type="component" value="Chromosome"/>
</dbReference>
<name>A0A2K8T538_9NOSO</name>
<accession>A0A2K8T538</accession>
<evidence type="ECO:0000313" key="2">
    <source>
        <dbReference type="Proteomes" id="UP000232003"/>
    </source>
</evidence>
<keyword evidence="2" id="KW-1185">Reference proteome</keyword>
<gene>
    <name evidence="1" type="ORF">COO91_08886</name>
</gene>
<proteinExistence type="predicted"/>
<evidence type="ECO:0000313" key="1">
    <source>
        <dbReference type="EMBL" id="AUB42740.1"/>
    </source>
</evidence>
<dbReference type="KEGG" id="nfl:COO91_08886"/>
<dbReference type="AlphaFoldDB" id="A0A2K8T538"/>
<reference evidence="1 2" key="1">
    <citation type="submission" date="2017-11" db="EMBL/GenBank/DDBJ databases">
        <title>Complete genome of a free-living desiccation-tolerant cyanobacterium and its photosynthetic adaptation to extreme terrestrial habitat.</title>
        <authorList>
            <person name="Shang J."/>
        </authorList>
    </citation>
    <scope>NUCLEOTIDE SEQUENCE [LARGE SCALE GENOMIC DNA]</scope>
    <source>
        <strain evidence="1 2">CCNUN1</strain>
    </source>
</reference>
<dbReference type="EMBL" id="CP024785">
    <property type="protein sequence ID" value="AUB42740.1"/>
    <property type="molecule type" value="Genomic_DNA"/>
</dbReference>